<evidence type="ECO:0000313" key="3">
    <source>
        <dbReference type="EMBL" id="KAL0058491.1"/>
    </source>
</evidence>
<feature type="transmembrane region" description="Helical" evidence="2">
    <location>
        <begin position="194"/>
        <end position="216"/>
    </location>
</feature>
<dbReference type="EMBL" id="JBBXMP010000307">
    <property type="protein sequence ID" value="KAL0058491.1"/>
    <property type="molecule type" value="Genomic_DNA"/>
</dbReference>
<name>A0ABR2Z9Z0_9AGAR</name>
<proteinExistence type="predicted"/>
<accession>A0ABR2Z9Z0</accession>
<keyword evidence="2" id="KW-0812">Transmembrane</keyword>
<protein>
    <submittedName>
        <fullName evidence="3">Uncharacterized protein</fullName>
    </submittedName>
</protein>
<evidence type="ECO:0000256" key="1">
    <source>
        <dbReference type="SAM" id="MobiDB-lite"/>
    </source>
</evidence>
<feature type="transmembrane region" description="Helical" evidence="2">
    <location>
        <begin position="585"/>
        <end position="604"/>
    </location>
</feature>
<feature type="transmembrane region" description="Helical" evidence="2">
    <location>
        <begin position="121"/>
        <end position="141"/>
    </location>
</feature>
<evidence type="ECO:0000256" key="2">
    <source>
        <dbReference type="SAM" id="Phobius"/>
    </source>
</evidence>
<organism evidence="3 4">
    <name type="scientific">Marasmius tenuissimus</name>
    <dbReference type="NCBI Taxonomy" id="585030"/>
    <lineage>
        <taxon>Eukaryota</taxon>
        <taxon>Fungi</taxon>
        <taxon>Dikarya</taxon>
        <taxon>Basidiomycota</taxon>
        <taxon>Agaricomycotina</taxon>
        <taxon>Agaricomycetes</taxon>
        <taxon>Agaricomycetidae</taxon>
        <taxon>Agaricales</taxon>
        <taxon>Marasmiineae</taxon>
        <taxon>Marasmiaceae</taxon>
        <taxon>Marasmius</taxon>
    </lineage>
</organism>
<feature type="compositionally biased region" description="Basic and acidic residues" evidence="1">
    <location>
        <begin position="39"/>
        <end position="58"/>
    </location>
</feature>
<dbReference type="Proteomes" id="UP001437256">
    <property type="component" value="Unassembled WGS sequence"/>
</dbReference>
<keyword evidence="4" id="KW-1185">Reference proteome</keyword>
<feature type="region of interest" description="Disordered" evidence="1">
    <location>
        <begin position="34"/>
        <end position="70"/>
    </location>
</feature>
<feature type="transmembrane region" description="Helical" evidence="2">
    <location>
        <begin position="76"/>
        <end position="101"/>
    </location>
</feature>
<feature type="compositionally biased region" description="Basic residues" evidence="1">
    <location>
        <begin position="59"/>
        <end position="68"/>
    </location>
</feature>
<gene>
    <name evidence="3" type="ORF">AAF712_014825</name>
</gene>
<comment type="caution">
    <text evidence="3">The sequence shown here is derived from an EMBL/GenBank/DDBJ whole genome shotgun (WGS) entry which is preliminary data.</text>
</comment>
<evidence type="ECO:0000313" key="4">
    <source>
        <dbReference type="Proteomes" id="UP001437256"/>
    </source>
</evidence>
<keyword evidence="2" id="KW-1133">Transmembrane helix</keyword>
<sequence length="663" mass="71140">MGKVHNFRKGVFPSRSTHSNAHWMSYDPVHNPALDSPGVEEKPGSSASREHTPLSDKKHRERYAHPRRSGSGSVTILRGLWLTTFLPVVAFAYLGFCYAAVTHVIPVGVYRNGNPEEHLYVIKAGVTTITIIIVAVSLLPLKSLLDDLKSEEFFRRLDGSVGGIPLKEVNDVSTPSHGMIEGIISSVRGTASGYYTGAIVAGLLAIAISTLAPAALSVGLVSIESDLLAIQVGAIPVDSVFKPSPIDSSTFVRSDVSKRAGEAAAMGWVQTVVGHNIPFLPTSSKYAVPAPKNIDPTSRARYLTDVIVMDPVCNWTIPSPPAVPAQTSGSSLQMNITLPDYGISTSYGSVSTWTTHNKTIEVIGGGSTFGSSLAQLVNITTQDPVTDGTMAWIVAQNVGGIKNERFSSSLDLSLLDLTGVPTQEVEISFNDTVAGTGNITSAKFSVLVCRPRARVETREVRLDGSGNIIVAERTGFGRQGNLHDGQTALLLTQSLNMYTTDSGPDSGYDGVGRAGQAHLFFGNYLWNVSATSSIKPVPIENITETYGLAQQAALNSYLSGKIATAYVPGRLQEVKLVFQSSLPQVIASTVLFGLVTLFSVVCYFRSYTESFTFFSIAATLARSNIPEAFERAREDFGEENAVQGVEKERIQLGSREGRLLQMN</sequence>
<keyword evidence="2" id="KW-0472">Membrane</keyword>
<reference evidence="3 4" key="1">
    <citation type="submission" date="2024-05" db="EMBL/GenBank/DDBJ databases">
        <title>A draft genome resource for the thread blight pathogen Marasmius tenuissimus strain MS-2.</title>
        <authorList>
            <person name="Yulfo-Soto G.E."/>
            <person name="Baruah I.K."/>
            <person name="Amoako-Attah I."/>
            <person name="Bukari Y."/>
            <person name="Meinhardt L.W."/>
            <person name="Bailey B.A."/>
            <person name="Cohen S.P."/>
        </authorList>
    </citation>
    <scope>NUCLEOTIDE SEQUENCE [LARGE SCALE GENOMIC DNA]</scope>
    <source>
        <strain evidence="3 4">MS-2</strain>
    </source>
</reference>